<gene>
    <name evidence="1" type="ORF">MTR67_052043</name>
</gene>
<dbReference type="AlphaFoldDB" id="A0AAF0V4D2"/>
<organism evidence="1 2">
    <name type="scientific">Solanum verrucosum</name>
    <dbReference type="NCBI Taxonomy" id="315347"/>
    <lineage>
        <taxon>Eukaryota</taxon>
        <taxon>Viridiplantae</taxon>
        <taxon>Streptophyta</taxon>
        <taxon>Embryophyta</taxon>
        <taxon>Tracheophyta</taxon>
        <taxon>Spermatophyta</taxon>
        <taxon>Magnoliopsida</taxon>
        <taxon>eudicotyledons</taxon>
        <taxon>Gunneridae</taxon>
        <taxon>Pentapetalae</taxon>
        <taxon>asterids</taxon>
        <taxon>lamiids</taxon>
        <taxon>Solanales</taxon>
        <taxon>Solanaceae</taxon>
        <taxon>Solanoideae</taxon>
        <taxon>Solaneae</taxon>
        <taxon>Solanum</taxon>
    </lineage>
</organism>
<keyword evidence="2" id="KW-1185">Reference proteome</keyword>
<accession>A0AAF0V4D2</accession>
<reference evidence="1" key="1">
    <citation type="submission" date="2023-08" db="EMBL/GenBank/DDBJ databases">
        <title>A de novo genome assembly of Solanum verrucosum Schlechtendal, a Mexican diploid species geographically isolated from the other diploid A-genome species in potato relatives.</title>
        <authorList>
            <person name="Hosaka K."/>
        </authorList>
    </citation>
    <scope>NUCLEOTIDE SEQUENCE</scope>
    <source>
        <tissue evidence="1">Young leaves</tissue>
    </source>
</reference>
<dbReference type="Proteomes" id="UP001234989">
    <property type="component" value="Chromosome 12"/>
</dbReference>
<dbReference type="EMBL" id="CP133623">
    <property type="protein sequence ID" value="WMV58658.1"/>
    <property type="molecule type" value="Genomic_DNA"/>
</dbReference>
<sequence>MEQSACRRVVPRGSTEFPNDSKCKDVEGKSKKVMESTKRWIAECIGDPDKLRRVICCNINFQTL</sequence>
<protein>
    <submittedName>
        <fullName evidence="1">Uncharacterized protein</fullName>
    </submittedName>
</protein>
<name>A0AAF0V4D2_SOLVR</name>
<proteinExistence type="predicted"/>
<evidence type="ECO:0000313" key="1">
    <source>
        <dbReference type="EMBL" id="WMV58658.1"/>
    </source>
</evidence>
<evidence type="ECO:0000313" key="2">
    <source>
        <dbReference type="Proteomes" id="UP001234989"/>
    </source>
</evidence>